<dbReference type="Proteomes" id="UP000018468">
    <property type="component" value="Linkage group LG8"/>
</dbReference>
<dbReference type="Ensembl" id="ENSLOCT00000018700.1">
    <property type="protein sequence ID" value="ENSLOCP00000018668.1"/>
    <property type="gene ID" value="ENSLOCG00000015170.1"/>
</dbReference>
<feature type="compositionally biased region" description="Low complexity" evidence="8">
    <location>
        <begin position="9"/>
        <end position="24"/>
    </location>
</feature>
<evidence type="ECO:0000313" key="11">
    <source>
        <dbReference type="Ensembl" id="ENSLOCP00000018668.1"/>
    </source>
</evidence>
<dbReference type="PROSITE" id="PS50918">
    <property type="entry name" value="WWE"/>
    <property type="match status" value="2"/>
</dbReference>
<evidence type="ECO:0000256" key="5">
    <source>
        <dbReference type="ARBA" id="ARBA00023242"/>
    </source>
</evidence>
<feature type="zinc finger region" description="C3H1-type" evidence="7">
    <location>
        <begin position="57"/>
        <end position="76"/>
    </location>
</feature>
<dbReference type="GO" id="GO:0005634">
    <property type="term" value="C:nucleus"/>
    <property type="evidence" value="ECO:0000318"/>
    <property type="project" value="GO_Central"/>
</dbReference>
<dbReference type="InterPro" id="IPR037197">
    <property type="entry name" value="WWE_dom_sf"/>
</dbReference>
<evidence type="ECO:0000259" key="9">
    <source>
        <dbReference type="PROSITE" id="PS50103"/>
    </source>
</evidence>
<evidence type="ECO:0000256" key="6">
    <source>
        <dbReference type="ARBA" id="ARBA00024347"/>
    </source>
</evidence>
<feature type="region of interest" description="Disordered" evidence="8">
    <location>
        <begin position="76"/>
        <end position="103"/>
    </location>
</feature>
<dbReference type="InterPro" id="IPR000571">
    <property type="entry name" value="Znf_CCCH"/>
</dbReference>
<evidence type="ECO:0000256" key="4">
    <source>
        <dbReference type="ARBA" id="ARBA00022833"/>
    </source>
</evidence>
<dbReference type="EMBL" id="AHAT01025547">
    <property type="status" value="NOT_ANNOTATED_CDS"/>
    <property type="molecule type" value="Genomic_DNA"/>
</dbReference>
<feature type="domain" description="C3H1-type" evidence="9">
    <location>
        <begin position="29"/>
        <end position="56"/>
    </location>
</feature>
<dbReference type="PANTHER" id="PTHR45740">
    <property type="entry name" value="POLY [ADP-RIBOSE] POLYMERASE"/>
    <property type="match status" value="1"/>
</dbReference>
<evidence type="ECO:0000256" key="1">
    <source>
        <dbReference type="ARBA" id="ARBA00004123"/>
    </source>
</evidence>
<dbReference type="EMBL" id="AHAT01025545">
    <property type="status" value="NOT_ANNOTATED_CDS"/>
    <property type="molecule type" value="Genomic_DNA"/>
</dbReference>
<proteinExistence type="inferred from homology"/>
<dbReference type="InterPro" id="IPR036855">
    <property type="entry name" value="Znf_CCCH_sf"/>
</dbReference>
<feature type="domain" description="WWE" evidence="10">
    <location>
        <begin position="260"/>
        <end position="347"/>
    </location>
</feature>
<dbReference type="GeneTree" id="ENSGT00940000164581"/>
<feature type="domain" description="WWE" evidence="10">
    <location>
        <begin position="160"/>
        <end position="244"/>
    </location>
</feature>
<evidence type="ECO:0000256" key="3">
    <source>
        <dbReference type="ARBA" id="ARBA00022771"/>
    </source>
</evidence>
<keyword evidence="4 7" id="KW-0862">Zinc</keyword>
<name>W5NDF9_LEPOC</name>
<feature type="domain" description="C3H1-type" evidence="9">
    <location>
        <begin position="57"/>
        <end position="76"/>
    </location>
</feature>
<comment type="similarity">
    <text evidence="6">Belongs to the ARTD/PARP family.</text>
</comment>
<dbReference type="HOGENOM" id="CLU_734752_0_0_1"/>
<dbReference type="Gene3D" id="3.30.720.50">
    <property type="match status" value="2"/>
</dbReference>
<dbReference type="EMBL" id="AHAT01025548">
    <property type="status" value="NOT_ANNOTATED_CDS"/>
    <property type="molecule type" value="Genomic_DNA"/>
</dbReference>
<reference evidence="11" key="3">
    <citation type="submission" date="2025-09" db="UniProtKB">
        <authorList>
            <consortium name="Ensembl"/>
        </authorList>
    </citation>
    <scope>IDENTIFICATION</scope>
</reference>
<dbReference type="FunCoup" id="W5NDF9">
    <property type="interactions" value="21"/>
</dbReference>
<dbReference type="InParanoid" id="W5NDF9"/>
<dbReference type="GO" id="GO:0008270">
    <property type="term" value="F:zinc ion binding"/>
    <property type="evidence" value="ECO:0007669"/>
    <property type="project" value="UniProtKB-KW"/>
</dbReference>
<organism evidence="11 12">
    <name type="scientific">Lepisosteus oculatus</name>
    <name type="common">Spotted gar</name>
    <dbReference type="NCBI Taxonomy" id="7918"/>
    <lineage>
        <taxon>Eukaryota</taxon>
        <taxon>Metazoa</taxon>
        <taxon>Chordata</taxon>
        <taxon>Craniata</taxon>
        <taxon>Vertebrata</taxon>
        <taxon>Euteleostomi</taxon>
        <taxon>Actinopterygii</taxon>
        <taxon>Neopterygii</taxon>
        <taxon>Holostei</taxon>
        <taxon>Semionotiformes</taxon>
        <taxon>Lepisosteidae</taxon>
        <taxon>Lepisosteus</taxon>
    </lineage>
</organism>
<dbReference type="InterPro" id="IPR004170">
    <property type="entry name" value="WWE_dom"/>
</dbReference>
<reference evidence="12" key="1">
    <citation type="submission" date="2011-12" db="EMBL/GenBank/DDBJ databases">
        <title>The Draft Genome of Lepisosteus oculatus.</title>
        <authorList>
            <consortium name="The Broad Institute Genome Assembly &amp; Analysis Group"/>
            <consortium name="Computational R&amp;D Group"/>
            <consortium name="and Sequencing Platform"/>
            <person name="Di Palma F."/>
            <person name="Alfoldi J."/>
            <person name="Johnson J."/>
            <person name="Berlin A."/>
            <person name="Gnerre S."/>
            <person name="Jaffe D."/>
            <person name="MacCallum I."/>
            <person name="Young S."/>
            <person name="Walker B.J."/>
            <person name="Lander E.S."/>
            <person name="Lindblad-Toh K."/>
        </authorList>
    </citation>
    <scope>NUCLEOTIDE SEQUENCE [LARGE SCALE GENOMIC DNA]</scope>
</reference>
<dbReference type="PANTHER" id="PTHR45740:SF14">
    <property type="entry name" value="NOVEL PROTEIN"/>
    <property type="match status" value="1"/>
</dbReference>
<evidence type="ECO:0000259" key="10">
    <source>
        <dbReference type="PROSITE" id="PS50918"/>
    </source>
</evidence>
<keyword evidence="5" id="KW-0539">Nucleus</keyword>
<evidence type="ECO:0000256" key="8">
    <source>
        <dbReference type="SAM" id="MobiDB-lite"/>
    </source>
</evidence>
<sequence length="348" mass="40430">SSFSDNEQEASQSSEDESLSSSEATPQTGKKKKPCRYYNNSGCKRGRNCTYLHICKYFFQGHCKYGKRCHLSHSAEEDNSDHTFKRPTEGDTRSSGERPRNKSYQWQIRKGSRWLDINKDWIIEAQYSLPEVKGLRLYNTKYGRISIDFGEMKVRGKDLGIRRQGFTDPQPTTWLWYYRGDTAWHPCGEQNSNCSVTSKDIEREYQKNKRGSFRFSVGSKGYVINFKVVRSRTLSRNTSRTHRRVPQVEMEVQGGAQLSLLRHNLLAPGDTEEHGWYFFDNRRWYEFGTQAMPNSNSSVCSSDVEQQYNLNPRGSCNFTVGNESYCLNFTTMTQTNLSTGTQRRVRRR</sequence>
<dbReference type="OMA" id="TYLHICK"/>
<keyword evidence="3 7" id="KW-0863">Zinc-finger</keyword>
<evidence type="ECO:0000256" key="7">
    <source>
        <dbReference type="PROSITE-ProRule" id="PRU00723"/>
    </source>
</evidence>
<dbReference type="SUPFAM" id="SSF90229">
    <property type="entry name" value="CCCH zinc finger"/>
    <property type="match status" value="1"/>
</dbReference>
<dbReference type="GO" id="GO:0003950">
    <property type="term" value="F:NAD+ poly-ADP-ribosyltransferase activity"/>
    <property type="evidence" value="ECO:0000318"/>
    <property type="project" value="GO_Central"/>
</dbReference>
<protein>
    <submittedName>
        <fullName evidence="11">Si:ch211-244b2.4</fullName>
    </submittedName>
</protein>
<dbReference type="PROSITE" id="PS50103">
    <property type="entry name" value="ZF_C3H1"/>
    <property type="match status" value="2"/>
</dbReference>
<comment type="subcellular location">
    <subcellularLocation>
        <location evidence="1">Nucleus</location>
    </subcellularLocation>
</comment>
<evidence type="ECO:0000313" key="12">
    <source>
        <dbReference type="Proteomes" id="UP000018468"/>
    </source>
</evidence>
<keyword evidence="12" id="KW-1185">Reference proteome</keyword>
<feature type="compositionally biased region" description="Basic and acidic residues" evidence="8">
    <location>
        <begin position="76"/>
        <end position="100"/>
    </location>
</feature>
<dbReference type="Bgee" id="ENSLOCG00000015170">
    <property type="expression patterns" value="Expressed in intestine and 12 other cell types or tissues"/>
</dbReference>
<accession>W5NDF9</accession>
<dbReference type="AlphaFoldDB" id="W5NDF9"/>
<feature type="region of interest" description="Disordered" evidence="8">
    <location>
        <begin position="1"/>
        <end position="34"/>
    </location>
</feature>
<evidence type="ECO:0000256" key="2">
    <source>
        <dbReference type="ARBA" id="ARBA00022723"/>
    </source>
</evidence>
<reference evidence="11" key="2">
    <citation type="submission" date="2025-08" db="UniProtKB">
        <authorList>
            <consortium name="Ensembl"/>
        </authorList>
    </citation>
    <scope>IDENTIFICATION</scope>
</reference>
<dbReference type="EMBL" id="AHAT01025544">
    <property type="status" value="NOT_ANNOTATED_CDS"/>
    <property type="molecule type" value="Genomic_DNA"/>
</dbReference>
<dbReference type="STRING" id="7918.ENSLOCP00000018668"/>
<dbReference type="eggNOG" id="ENOG502RYBH">
    <property type="taxonomic scope" value="Eukaryota"/>
</dbReference>
<dbReference type="InterPro" id="IPR051712">
    <property type="entry name" value="ARTD-AVP"/>
</dbReference>
<dbReference type="Pfam" id="PF02825">
    <property type="entry name" value="WWE"/>
    <property type="match status" value="2"/>
</dbReference>
<dbReference type="EMBL" id="AHAT01025546">
    <property type="status" value="NOT_ANNOTATED_CDS"/>
    <property type="molecule type" value="Genomic_DNA"/>
</dbReference>
<keyword evidence="2 7" id="KW-0479">Metal-binding</keyword>
<dbReference type="SUPFAM" id="SSF117839">
    <property type="entry name" value="WWE domain"/>
    <property type="match status" value="2"/>
</dbReference>
<feature type="zinc finger region" description="C3H1-type" evidence="7">
    <location>
        <begin position="29"/>
        <end position="56"/>
    </location>
</feature>